<gene>
    <name evidence="6" type="primary">20210702</name>
    <name evidence="5" type="ORF">HELRODRAFT_187854</name>
</gene>
<dbReference type="SUPFAM" id="SSF54928">
    <property type="entry name" value="RNA-binding domain, RBD"/>
    <property type="match status" value="1"/>
</dbReference>
<dbReference type="InterPro" id="IPR012677">
    <property type="entry name" value="Nucleotide-bd_a/b_plait_sf"/>
</dbReference>
<dbReference type="HOGENOM" id="CLU_922211_0_0_1"/>
<dbReference type="Proteomes" id="UP000015101">
    <property type="component" value="Unassembled WGS sequence"/>
</dbReference>
<feature type="domain" description="RRM" evidence="4">
    <location>
        <begin position="12"/>
        <end position="96"/>
    </location>
</feature>
<feature type="compositionally biased region" description="Basic and acidic residues" evidence="2">
    <location>
        <begin position="185"/>
        <end position="195"/>
    </location>
</feature>
<evidence type="ECO:0000313" key="6">
    <source>
        <dbReference type="EnsemblMetazoa" id="HelroP187854"/>
    </source>
</evidence>
<dbReference type="SMART" id="SM00360">
    <property type="entry name" value="RRM"/>
    <property type="match status" value="1"/>
</dbReference>
<dbReference type="PROSITE" id="PS50102">
    <property type="entry name" value="RRM"/>
    <property type="match status" value="1"/>
</dbReference>
<dbReference type="InterPro" id="IPR035979">
    <property type="entry name" value="RBD_domain_sf"/>
</dbReference>
<dbReference type="Gene3D" id="3.30.70.330">
    <property type="match status" value="1"/>
</dbReference>
<dbReference type="CTD" id="20210702"/>
<dbReference type="CDD" id="cd00590">
    <property type="entry name" value="RRM_SF"/>
    <property type="match status" value="1"/>
</dbReference>
<dbReference type="EMBL" id="KB095811">
    <property type="protein sequence ID" value="ESO12391.1"/>
    <property type="molecule type" value="Genomic_DNA"/>
</dbReference>
<keyword evidence="1" id="KW-0694">RNA-binding</keyword>
<protein>
    <recommendedName>
        <fullName evidence="4">RRM domain-containing protein</fullName>
    </recommendedName>
</protein>
<evidence type="ECO:0000256" key="3">
    <source>
        <dbReference type="SAM" id="Phobius"/>
    </source>
</evidence>
<evidence type="ECO:0000313" key="5">
    <source>
        <dbReference type="EMBL" id="ESO12391.1"/>
    </source>
</evidence>
<dbReference type="GO" id="GO:0003723">
    <property type="term" value="F:RNA binding"/>
    <property type="evidence" value="ECO:0007669"/>
    <property type="project" value="UniProtKB-UniRule"/>
</dbReference>
<accession>T1FPF5</accession>
<proteinExistence type="predicted"/>
<reference evidence="7" key="1">
    <citation type="submission" date="2012-12" db="EMBL/GenBank/DDBJ databases">
        <authorList>
            <person name="Hellsten U."/>
            <person name="Grimwood J."/>
            <person name="Chapman J.A."/>
            <person name="Shapiro H."/>
            <person name="Aerts A."/>
            <person name="Otillar R.P."/>
            <person name="Terry A.Y."/>
            <person name="Boore J.L."/>
            <person name="Simakov O."/>
            <person name="Marletaz F."/>
            <person name="Cho S.-J."/>
            <person name="Edsinger-Gonzales E."/>
            <person name="Havlak P."/>
            <person name="Kuo D.-H."/>
            <person name="Larsson T."/>
            <person name="Lv J."/>
            <person name="Arendt D."/>
            <person name="Savage R."/>
            <person name="Osoegawa K."/>
            <person name="de Jong P."/>
            <person name="Lindberg D.R."/>
            <person name="Seaver E.C."/>
            <person name="Weisblat D.A."/>
            <person name="Putnam N.H."/>
            <person name="Grigoriev I.V."/>
            <person name="Rokhsar D.S."/>
        </authorList>
    </citation>
    <scope>NUCLEOTIDE SEQUENCE</scope>
</reference>
<dbReference type="InParanoid" id="T1FPF5"/>
<evidence type="ECO:0000259" key="4">
    <source>
        <dbReference type="PROSITE" id="PS50102"/>
    </source>
</evidence>
<dbReference type="InterPro" id="IPR000504">
    <property type="entry name" value="RRM_dom"/>
</dbReference>
<evidence type="ECO:0000313" key="7">
    <source>
        <dbReference type="Proteomes" id="UP000015101"/>
    </source>
</evidence>
<keyword evidence="3" id="KW-0472">Membrane</keyword>
<keyword evidence="3" id="KW-0812">Transmembrane</keyword>
<keyword evidence="3" id="KW-1133">Transmembrane helix</keyword>
<feature type="region of interest" description="Disordered" evidence="2">
    <location>
        <begin position="185"/>
        <end position="232"/>
    </location>
</feature>
<dbReference type="KEGG" id="hro:HELRODRAFT_187854"/>
<dbReference type="GeneID" id="20210702"/>
<sequence length="302" mass="34119">MCRTLNGSIVDRLLYVGNLPFDVTQSTVGDLFPGALRLIFPPLKEIDQSVNTARYVYLEYESAEEVTKAAEKYKDVVLNDENLFVIKALCIKKERFGGFLTNLSQTFLFFIQCFTGFLFLPKPSFVVSHWFFGTDYLFAEIMFLSESLQENLFFAGISLNMDKLSTDSKHRKGWGMELGALDEERIEKEELDKPDNSSQKMGGMRSNRGASRGSYDSRRPNSSNLGQHQRYGNVGSYNNYGSNAIRPGWSAGNYYGASGFANHGFMNQGYSQGYNAQHGSFYGNKRKASDNYGGDWKRGRPF</sequence>
<dbReference type="EMBL" id="AMQM01000156">
    <property type="status" value="NOT_ANNOTATED_CDS"/>
    <property type="molecule type" value="Genomic_DNA"/>
</dbReference>
<dbReference type="Pfam" id="PF00076">
    <property type="entry name" value="RRM_1"/>
    <property type="match status" value="1"/>
</dbReference>
<dbReference type="EnsemblMetazoa" id="HelroT187854">
    <property type="protein sequence ID" value="HelroP187854"/>
    <property type="gene ID" value="HelroG187854"/>
</dbReference>
<evidence type="ECO:0000256" key="2">
    <source>
        <dbReference type="SAM" id="MobiDB-lite"/>
    </source>
</evidence>
<dbReference type="AlphaFoldDB" id="T1FPF5"/>
<feature type="transmembrane region" description="Helical" evidence="3">
    <location>
        <begin position="99"/>
        <end position="120"/>
    </location>
</feature>
<reference evidence="6" key="3">
    <citation type="submission" date="2015-06" db="UniProtKB">
        <authorList>
            <consortium name="EnsemblMetazoa"/>
        </authorList>
    </citation>
    <scope>IDENTIFICATION</scope>
</reference>
<name>T1FPF5_HELRO</name>
<reference evidence="5 7" key="2">
    <citation type="journal article" date="2013" name="Nature">
        <title>Insights into bilaterian evolution from three spiralian genomes.</title>
        <authorList>
            <person name="Simakov O."/>
            <person name="Marletaz F."/>
            <person name="Cho S.J."/>
            <person name="Edsinger-Gonzales E."/>
            <person name="Havlak P."/>
            <person name="Hellsten U."/>
            <person name="Kuo D.H."/>
            <person name="Larsson T."/>
            <person name="Lv J."/>
            <person name="Arendt D."/>
            <person name="Savage R."/>
            <person name="Osoegawa K."/>
            <person name="de Jong P."/>
            <person name="Grimwood J."/>
            <person name="Chapman J.A."/>
            <person name="Shapiro H."/>
            <person name="Aerts A."/>
            <person name="Otillar R.P."/>
            <person name="Terry A.Y."/>
            <person name="Boore J.L."/>
            <person name="Grigoriev I.V."/>
            <person name="Lindberg D.R."/>
            <person name="Seaver E.C."/>
            <person name="Weisblat D.A."/>
            <person name="Putnam N.H."/>
            <person name="Rokhsar D.S."/>
        </authorList>
    </citation>
    <scope>NUCLEOTIDE SEQUENCE</scope>
</reference>
<organism evidence="6 7">
    <name type="scientific">Helobdella robusta</name>
    <name type="common">Californian leech</name>
    <dbReference type="NCBI Taxonomy" id="6412"/>
    <lineage>
        <taxon>Eukaryota</taxon>
        <taxon>Metazoa</taxon>
        <taxon>Spiralia</taxon>
        <taxon>Lophotrochozoa</taxon>
        <taxon>Annelida</taxon>
        <taxon>Clitellata</taxon>
        <taxon>Hirudinea</taxon>
        <taxon>Rhynchobdellida</taxon>
        <taxon>Glossiphoniidae</taxon>
        <taxon>Helobdella</taxon>
    </lineage>
</organism>
<dbReference type="RefSeq" id="XP_009009111.1">
    <property type="nucleotide sequence ID" value="XM_009010863.1"/>
</dbReference>
<evidence type="ECO:0000256" key="1">
    <source>
        <dbReference type="PROSITE-ProRule" id="PRU00176"/>
    </source>
</evidence>
<keyword evidence="7" id="KW-1185">Reference proteome</keyword>